<dbReference type="Pfam" id="PF02589">
    <property type="entry name" value="LUD_dom"/>
    <property type="match status" value="1"/>
</dbReference>
<organism evidence="2 3">
    <name type="scientific">Tepidibacter formicigenes DSM 15518</name>
    <dbReference type="NCBI Taxonomy" id="1123349"/>
    <lineage>
        <taxon>Bacteria</taxon>
        <taxon>Bacillati</taxon>
        <taxon>Bacillota</taxon>
        <taxon>Clostridia</taxon>
        <taxon>Peptostreptococcales</taxon>
        <taxon>Peptostreptococcaceae</taxon>
        <taxon>Tepidibacter</taxon>
    </lineage>
</organism>
<dbReference type="PANTHER" id="PTHR36179:SF2">
    <property type="entry name" value="LUD DOMAIN-CONTAINING PROTEIN"/>
    <property type="match status" value="1"/>
</dbReference>
<gene>
    <name evidence="2" type="ORF">SAMN02744037_01312</name>
</gene>
<keyword evidence="3" id="KW-1185">Reference proteome</keyword>
<dbReference type="EMBL" id="FRAE01000024">
    <property type="protein sequence ID" value="SHJ97199.1"/>
    <property type="molecule type" value="Genomic_DNA"/>
</dbReference>
<evidence type="ECO:0000259" key="1">
    <source>
        <dbReference type="Pfam" id="PF02589"/>
    </source>
</evidence>
<evidence type="ECO:0000313" key="3">
    <source>
        <dbReference type="Proteomes" id="UP000242497"/>
    </source>
</evidence>
<reference evidence="3" key="1">
    <citation type="submission" date="2016-11" db="EMBL/GenBank/DDBJ databases">
        <authorList>
            <person name="Varghese N."/>
            <person name="Submissions S."/>
        </authorList>
    </citation>
    <scope>NUCLEOTIDE SEQUENCE [LARGE SCALE GENOMIC DNA]</scope>
    <source>
        <strain evidence="3">DSM 15518</strain>
    </source>
</reference>
<dbReference type="InterPro" id="IPR009501">
    <property type="entry name" value="UCP020269"/>
</dbReference>
<feature type="domain" description="LUD" evidence="1">
    <location>
        <begin position="5"/>
        <end position="195"/>
    </location>
</feature>
<sequence length="202" mass="23102">MKNIEIILKNLKSRRIEGKFFETREELKKELLNEISEDDIVAIGGSMTIEDLGLYNDLLDKGNKVLWHWKVKQEEKMDVLKKAIFSDVYLSSTNAILEDGRIVNIDGVGNRVAAMFFGPKKVRIICGINKICKDYDDAMNRITTVACPKNAKRLNRNTPCANLEKCMDCKSEERMCMVTSIIEAKPPTIDFKVYILNEEIGY</sequence>
<accession>A0A1M6NN77</accession>
<dbReference type="PANTHER" id="PTHR36179">
    <property type="entry name" value="LUD_DOM DOMAIN-CONTAINING PROTEIN"/>
    <property type="match status" value="1"/>
</dbReference>
<protein>
    <submittedName>
        <fullName evidence="2">Uncharacterized ACR, YkgG family COG1556</fullName>
    </submittedName>
</protein>
<dbReference type="Proteomes" id="UP000242497">
    <property type="component" value="Unassembled WGS sequence"/>
</dbReference>
<dbReference type="InterPro" id="IPR003741">
    <property type="entry name" value="LUD_dom"/>
</dbReference>
<proteinExistence type="predicted"/>
<dbReference type="RefSeq" id="WP_072888395.1">
    <property type="nucleotide sequence ID" value="NZ_FRAE01000024.1"/>
</dbReference>
<name>A0A1M6NN77_9FIRM</name>
<dbReference type="OrthoDB" id="9809147at2"/>
<evidence type="ECO:0000313" key="2">
    <source>
        <dbReference type="EMBL" id="SHJ97199.1"/>
    </source>
</evidence>
<dbReference type="AlphaFoldDB" id="A0A1M6NN77"/>
<dbReference type="STRING" id="1123349.SAMN02744037_01312"/>
<dbReference type="PIRSF" id="PIRSF020269">
    <property type="entry name" value="DUF1121"/>
    <property type="match status" value="1"/>
</dbReference>